<dbReference type="InterPro" id="IPR019312">
    <property type="entry name" value="CNOT11"/>
</dbReference>
<evidence type="ECO:0000313" key="11">
    <source>
        <dbReference type="Proteomes" id="UP001187531"/>
    </source>
</evidence>
<evidence type="ECO:0000256" key="1">
    <source>
        <dbReference type="ARBA" id="ARBA00004123"/>
    </source>
</evidence>
<sequence>MSLSVEETLALLSVIDEDNVEKQTAEELVNLLKSKNFGNPFSIGSALALLLEQPELICSPGQKIACMILLYSLFKSDEKHIHPFTGFFLQILASTPEGSKFGGLGALTPTERAFLGKLIAGKATELLKKTPSQILAAAVEAEEPPVGELIALKKKLDERQAEYPLYMKVGVSTVLPMPESKTPLRTTGPEVSAAKISEMLLTSQYDVLGDRIAPEFVRLAPPLYVAQDELVWLTTQDLSVFRPLFDTCENLPPSTPIEEAEALFVKGFDTVLTLSQQQAVQSHLENDYSFVLNAGLTPEKLPGLVENNPIIAIEVLLHLMNTSQITDYLSILVNMEMSLHSMEVVNRLTSTVDLPPEFIHLYISNCISTCETIQDKYMQNRLVRLVCVFLQSLIRNKIINVQEVFIEVQSFCIQFSRIREAAALYRLLKQLETGEPLPGGSSPNSK</sequence>
<dbReference type="EMBL" id="JAVRJZ010000005">
    <property type="protein sequence ID" value="KAK2722027.1"/>
    <property type="molecule type" value="Genomic_DNA"/>
</dbReference>
<keyword evidence="7" id="KW-0943">RNA-mediated gene silencing</keyword>
<dbReference type="GO" id="GO:0005737">
    <property type="term" value="C:cytoplasm"/>
    <property type="evidence" value="ECO:0007669"/>
    <property type="project" value="UniProtKB-SubCell"/>
</dbReference>
<organism evidence="10 11">
    <name type="scientific">Artemia franciscana</name>
    <name type="common">Brine shrimp</name>
    <name type="synonym">Artemia sanfranciscana</name>
    <dbReference type="NCBI Taxonomy" id="6661"/>
    <lineage>
        <taxon>Eukaryota</taxon>
        <taxon>Metazoa</taxon>
        <taxon>Ecdysozoa</taxon>
        <taxon>Arthropoda</taxon>
        <taxon>Crustacea</taxon>
        <taxon>Branchiopoda</taxon>
        <taxon>Anostraca</taxon>
        <taxon>Artemiidae</taxon>
        <taxon>Artemia</taxon>
    </lineage>
</organism>
<evidence type="ECO:0000256" key="7">
    <source>
        <dbReference type="ARBA" id="ARBA00023158"/>
    </source>
</evidence>
<name>A0AA88IJJ6_ARTSF</name>
<evidence type="ECO:0000313" key="10">
    <source>
        <dbReference type="EMBL" id="KAK2722027.1"/>
    </source>
</evidence>
<keyword evidence="5" id="KW-0963">Cytoplasm</keyword>
<keyword evidence="11" id="KW-1185">Reference proteome</keyword>
<dbReference type="PANTHER" id="PTHR15975:SF0">
    <property type="entry name" value="CCR4-NOT TRANSCRIPTION COMPLEX SUBUNIT 11"/>
    <property type="match status" value="1"/>
</dbReference>
<dbReference type="Proteomes" id="UP001187531">
    <property type="component" value="Unassembled WGS sequence"/>
</dbReference>
<evidence type="ECO:0000256" key="6">
    <source>
        <dbReference type="ARBA" id="ARBA00023015"/>
    </source>
</evidence>
<proteinExistence type="inferred from homology"/>
<evidence type="ECO:0000256" key="9">
    <source>
        <dbReference type="ARBA" id="ARBA00023242"/>
    </source>
</evidence>
<evidence type="ECO:0000256" key="8">
    <source>
        <dbReference type="ARBA" id="ARBA00023163"/>
    </source>
</evidence>
<evidence type="ECO:0000256" key="3">
    <source>
        <dbReference type="ARBA" id="ARBA00008030"/>
    </source>
</evidence>
<keyword evidence="8" id="KW-0804">Transcription</keyword>
<gene>
    <name evidence="10" type="ORF">QYM36_002550</name>
</gene>
<reference evidence="10" key="1">
    <citation type="submission" date="2023-07" db="EMBL/GenBank/DDBJ databases">
        <title>Chromosome-level genome assembly of Artemia franciscana.</title>
        <authorList>
            <person name="Jo E."/>
        </authorList>
    </citation>
    <scope>NUCLEOTIDE SEQUENCE</scope>
    <source>
        <tissue evidence="10">Whole body</tissue>
    </source>
</reference>
<comment type="caution">
    <text evidence="10">The sequence shown here is derived from an EMBL/GenBank/DDBJ whole genome shotgun (WGS) entry which is preliminary data.</text>
</comment>
<accession>A0AA88IJJ6</accession>
<dbReference type="GO" id="GO:0030014">
    <property type="term" value="C:CCR4-NOT complex"/>
    <property type="evidence" value="ECO:0007669"/>
    <property type="project" value="InterPro"/>
</dbReference>
<comment type="similarity">
    <text evidence="3">Belongs to the CNOT11 family.</text>
</comment>
<evidence type="ECO:0000256" key="4">
    <source>
        <dbReference type="ARBA" id="ARBA00014872"/>
    </source>
</evidence>
<keyword evidence="6" id="KW-0805">Transcription regulation</keyword>
<evidence type="ECO:0000256" key="5">
    <source>
        <dbReference type="ARBA" id="ARBA00022490"/>
    </source>
</evidence>
<dbReference type="PANTHER" id="PTHR15975">
    <property type="entry name" value="CCR4-NOT TRANSCRIPTION COMPLEX SUBUNIT 11"/>
    <property type="match status" value="1"/>
</dbReference>
<keyword evidence="9" id="KW-0539">Nucleus</keyword>
<dbReference type="GO" id="GO:0005634">
    <property type="term" value="C:nucleus"/>
    <property type="evidence" value="ECO:0007669"/>
    <property type="project" value="UniProtKB-SubCell"/>
</dbReference>
<dbReference type="GO" id="GO:0031047">
    <property type="term" value="P:regulatory ncRNA-mediated gene silencing"/>
    <property type="evidence" value="ECO:0007669"/>
    <property type="project" value="UniProtKB-KW"/>
</dbReference>
<dbReference type="Pfam" id="PF10155">
    <property type="entry name" value="CNOT11"/>
    <property type="match status" value="1"/>
</dbReference>
<comment type="subcellular location">
    <subcellularLocation>
        <location evidence="2">Cytoplasm</location>
    </subcellularLocation>
    <subcellularLocation>
        <location evidence="1">Nucleus</location>
    </subcellularLocation>
</comment>
<evidence type="ECO:0000256" key="2">
    <source>
        <dbReference type="ARBA" id="ARBA00004496"/>
    </source>
</evidence>
<dbReference type="AlphaFoldDB" id="A0AA88IJJ6"/>
<protein>
    <recommendedName>
        <fullName evidence="4">CCR4-NOT transcription complex subunit 11</fullName>
    </recommendedName>
</protein>